<name>A0A182SX33_9DIPT</name>
<evidence type="ECO:0000256" key="2">
    <source>
        <dbReference type="ARBA" id="ARBA00022737"/>
    </source>
</evidence>
<reference evidence="5" key="1">
    <citation type="submission" date="2013-09" db="EMBL/GenBank/DDBJ databases">
        <title>The Genome Sequence of Anopheles maculatus species B.</title>
        <authorList>
            <consortium name="The Broad Institute Genomics Platform"/>
            <person name="Neafsey D.E."/>
            <person name="Besansky N."/>
            <person name="Howell P."/>
            <person name="Walton C."/>
            <person name="Young S.K."/>
            <person name="Zeng Q."/>
            <person name="Gargeya S."/>
            <person name="Fitzgerald M."/>
            <person name="Haas B."/>
            <person name="Abouelleil A."/>
            <person name="Allen A.W."/>
            <person name="Alvarado L."/>
            <person name="Arachchi H.M."/>
            <person name="Berlin A.M."/>
            <person name="Chapman S.B."/>
            <person name="Gainer-Dewar J."/>
            <person name="Goldberg J."/>
            <person name="Griggs A."/>
            <person name="Gujja S."/>
            <person name="Hansen M."/>
            <person name="Howarth C."/>
            <person name="Imamovic A."/>
            <person name="Ireland A."/>
            <person name="Larimer J."/>
            <person name="McCowan C."/>
            <person name="Murphy C."/>
            <person name="Pearson M."/>
            <person name="Poon T.W."/>
            <person name="Priest M."/>
            <person name="Roberts A."/>
            <person name="Saif S."/>
            <person name="Shea T."/>
            <person name="Sisk P."/>
            <person name="Sykes S."/>
            <person name="Wortman J."/>
            <person name="Nusbaum C."/>
            <person name="Birren B."/>
        </authorList>
    </citation>
    <scope>NUCLEOTIDE SEQUENCE [LARGE SCALE GENOMIC DNA]</scope>
    <source>
        <strain evidence="5">maculatus3</strain>
    </source>
</reference>
<evidence type="ECO:0008006" key="6">
    <source>
        <dbReference type="Google" id="ProtNLM"/>
    </source>
</evidence>
<dbReference type="EnsemblMetazoa" id="AMAM015186-RA">
    <property type="protein sequence ID" value="AMAM015186-PA"/>
    <property type="gene ID" value="AMAM015186"/>
</dbReference>
<keyword evidence="2" id="KW-0677">Repeat</keyword>
<sequence>LYRLRALKQTLIRRLFTFRLLLLLLLQASSAAVALQSGCSELVCIIKDWNPALENSFTLNREPAQFMFMKFVNLQTLSLNLAMLQEKGLLERDTSIKNSPVQSVHVPTGIELAALNVHQTDLVYLTFERNNTNLETLCISHSRLKHVPVTVTHLQAVKRIDITFARIETVQFAQFARLLHLTILTLNFNLIKHLDYSPSSDEDFPELKELHLSNNLLKMINFSHFNTMHALEALYLSSNQIINIEPSPLLTPSLKFFDLSHNAIIQLSACNWTVGSLVSFGIHNNSLELFPPCLEDTLSSVKYLHMSFNSLSDDSIWRRVVSLKNLRIIDLGYNRFTSLVMDTVIPSLKYLNLQYNPITRLSVTAANDGLSINVRCGRIEEFDPTNVTHSVIALDMHHCPLDCSWDARCNDVRMNDGWQWLPNPLQYSVELHTGLPCSTKHVFRGSIC</sequence>
<evidence type="ECO:0000313" key="4">
    <source>
        <dbReference type="EnsemblMetazoa" id="AMAM015186-PA"/>
    </source>
</evidence>
<accession>A0A182SX33</accession>
<keyword evidence="5" id="KW-1185">Reference proteome</keyword>
<dbReference type="InterPro" id="IPR003591">
    <property type="entry name" value="Leu-rich_rpt_typical-subtyp"/>
</dbReference>
<evidence type="ECO:0000256" key="1">
    <source>
        <dbReference type="ARBA" id="ARBA00022614"/>
    </source>
</evidence>
<evidence type="ECO:0000256" key="3">
    <source>
        <dbReference type="SAM" id="SignalP"/>
    </source>
</evidence>
<dbReference type="PANTHER" id="PTHR45712">
    <property type="entry name" value="AGAP008170-PA"/>
    <property type="match status" value="1"/>
</dbReference>
<evidence type="ECO:0000313" key="5">
    <source>
        <dbReference type="Proteomes" id="UP000075901"/>
    </source>
</evidence>
<dbReference type="SMART" id="SM00369">
    <property type="entry name" value="LRR_TYP"/>
    <property type="match status" value="5"/>
</dbReference>
<feature type="chain" id="PRO_5008136202" description="Leucine rich immune protein (Coil-less)" evidence="3">
    <location>
        <begin position="32"/>
        <end position="448"/>
    </location>
</feature>
<feature type="signal peptide" evidence="3">
    <location>
        <begin position="1"/>
        <end position="31"/>
    </location>
</feature>
<proteinExistence type="predicted"/>
<protein>
    <recommendedName>
        <fullName evidence="6">Leucine rich immune protein (Coil-less)</fullName>
    </recommendedName>
</protein>
<dbReference type="Gene3D" id="3.80.10.10">
    <property type="entry name" value="Ribonuclease Inhibitor"/>
    <property type="match status" value="2"/>
</dbReference>
<dbReference type="InterPro" id="IPR032675">
    <property type="entry name" value="LRR_dom_sf"/>
</dbReference>
<dbReference type="InterPro" id="IPR001611">
    <property type="entry name" value="Leu-rich_rpt"/>
</dbReference>
<dbReference type="Pfam" id="PF13855">
    <property type="entry name" value="LRR_8"/>
    <property type="match status" value="1"/>
</dbReference>
<dbReference type="Proteomes" id="UP000075901">
    <property type="component" value="Unassembled WGS sequence"/>
</dbReference>
<keyword evidence="3" id="KW-0732">Signal</keyword>
<reference evidence="4" key="2">
    <citation type="submission" date="2020-05" db="UniProtKB">
        <authorList>
            <consortium name="EnsemblMetazoa"/>
        </authorList>
    </citation>
    <scope>IDENTIFICATION</scope>
    <source>
        <strain evidence="4">maculatus3</strain>
    </source>
</reference>
<dbReference type="InterPro" id="IPR050333">
    <property type="entry name" value="SLRP"/>
</dbReference>
<dbReference type="AlphaFoldDB" id="A0A182SX33"/>
<organism evidence="4 5">
    <name type="scientific">Anopheles maculatus</name>
    <dbReference type="NCBI Taxonomy" id="74869"/>
    <lineage>
        <taxon>Eukaryota</taxon>
        <taxon>Metazoa</taxon>
        <taxon>Ecdysozoa</taxon>
        <taxon>Arthropoda</taxon>
        <taxon>Hexapoda</taxon>
        <taxon>Insecta</taxon>
        <taxon>Pterygota</taxon>
        <taxon>Neoptera</taxon>
        <taxon>Endopterygota</taxon>
        <taxon>Diptera</taxon>
        <taxon>Nematocera</taxon>
        <taxon>Culicoidea</taxon>
        <taxon>Culicidae</taxon>
        <taxon>Anophelinae</taxon>
        <taxon>Anopheles</taxon>
        <taxon>Anopheles maculatus group</taxon>
    </lineage>
</organism>
<dbReference type="PROSITE" id="PS51450">
    <property type="entry name" value="LRR"/>
    <property type="match status" value="1"/>
</dbReference>
<keyword evidence="1" id="KW-0433">Leucine-rich repeat</keyword>
<dbReference type="PANTHER" id="PTHR45712:SF22">
    <property type="entry name" value="INSULIN-LIKE GROWTH FACTOR-BINDING PROTEIN COMPLEX ACID LABILE SUBUNIT"/>
    <property type="match status" value="1"/>
</dbReference>
<dbReference type="VEuPathDB" id="VectorBase:AMAM015186"/>
<dbReference type="SUPFAM" id="SSF52058">
    <property type="entry name" value="L domain-like"/>
    <property type="match status" value="1"/>
</dbReference>